<comment type="caution">
    <text evidence="2">The sequence shown here is derived from an EMBL/GenBank/DDBJ whole genome shotgun (WGS) entry which is preliminary data.</text>
</comment>
<feature type="chain" id="PRO_5029543451" evidence="1">
    <location>
        <begin position="21"/>
        <end position="275"/>
    </location>
</feature>
<sequence length="275" mass="30602">MARALRLILVAATLSTGITASPPQGGAYCVEYYSPLKGVEMVMIFAREAQSTSPANKTVELYGVTPTEQIVRVSAWFNASLPTIKLLSTNPFHNIDNFVSQMGLPVGFFNAGDTTPTLDGHLTVIFGEGPNQINMGYRRCYLSLIEQNSCSHHGYEIAFGFRSDIVDHGVIFDRTCTISKDGTPLGKFVMNFHDSDYASPNGFRITLVRNSTTDIIKLLMAFDPNFEQWLKPYGSRIYPSEEKYWISGQGISYHQMKRQLVVWLVEGVSLGFTPC</sequence>
<keyword evidence="3" id="KW-1185">Reference proteome</keyword>
<protein>
    <submittedName>
        <fullName evidence="2">Uncharacterized protein</fullName>
    </submittedName>
</protein>
<evidence type="ECO:0000256" key="1">
    <source>
        <dbReference type="SAM" id="SignalP"/>
    </source>
</evidence>
<proteinExistence type="predicted"/>
<name>A0A7J6M031_PERCH</name>
<accession>A0A7J6M031</accession>
<dbReference type="EMBL" id="JAAPAO010000278">
    <property type="protein sequence ID" value="KAF4664844.1"/>
    <property type="molecule type" value="Genomic_DNA"/>
</dbReference>
<dbReference type="Proteomes" id="UP000591131">
    <property type="component" value="Unassembled WGS sequence"/>
</dbReference>
<keyword evidence="1" id="KW-0732">Signal</keyword>
<reference evidence="2 3" key="1">
    <citation type="submission" date="2020-04" db="EMBL/GenBank/DDBJ databases">
        <title>Perkinsus chesapeaki whole genome sequence.</title>
        <authorList>
            <person name="Bogema D.R."/>
        </authorList>
    </citation>
    <scope>NUCLEOTIDE SEQUENCE [LARGE SCALE GENOMIC DNA]</scope>
    <source>
        <strain evidence="2">ATCC PRA-425</strain>
    </source>
</reference>
<evidence type="ECO:0000313" key="3">
    <source>
        <dbReference type="Proteomes" id="UP000591131"/>
    </source>
</evidence>
<organism evidence="2 3">
    <name type="scientific">Perkinsus chesapeaki</name>
    <name type="common">Clam parasite</name>
    <name type="synonym">Perkinsus andrewsi</name>
    <dbReference type="NCBI Taxonomy" id="330153"/>
    <lineage>
        <taxon>Eukaryota</taxon>
        <taxon>Sar</taxon>
        <taxon>Alveolata</taxon>
        <taxon>Perkinsozoa</taxon>
        <taxon>Perkinsea</taxon>
        <taxon>Perkinsida</taxon>
        <taxon>Perkinsidae</taxon>
        <taxon>Perkinsus</taxon>
    </lineage>
</organism>
<gene>
    <name evidence="2" type="ORF">FOL47_004920</name>
</gene>
<evidence type="ECO:0000313" key="2">
    <source>
        <dbReference type="EMBL" id="KAF4664844.1"/>
    </source>
</evidence>
<feature type="signal peptide" evidence="1">
    <location>
        <begin position="1"/>
        <end position="20"/>
    </location>
</feature>
<dbReference type="AlphaFoldDB" id="A0A7J6M031"/>